<dbReference type="AlphaFoldDB" id="X1K5I1"/>
<dbReference type="EMBL" id="BARU01037194">
    <property type="protein sequence ID" value="GAH85494.1"/>
    <property type="molecule type" value="Genomic_DNA"/>
</dbReference>
<proteinExistence type="predicted"/>
<keyword evidence="1" id="KW-0175">Coiled coil</keyword>
<reference evidence="2" key="1">
    <citation type="journal article" date="2014" name="Front. Microbiol.">
        <title>High frequency of phylogenetically diverse reductive dehalogenase-homologous genes in deep subseafloor sedimentary metagenomes.</title>
        <authorList>
            <person name="Kawai M."/>
            <person name="Futagami T."/>
            <person name="Toyoda A."/>
            <person name="Takaki Y."/>
            <person name="Nishi S."/>
            <person name="Hori S."/>
            <person name="Arai W."/>
            <person name="Tsubouchi T."/>
            <person name="Morono Y."/>
            <person name="Uchiyama I."/>
            <person name="Ito T."/>
            <person name="Fujiyama A."/>
            <person name="Inagaki F."/>
            <person name="Takami H."/>
        </authorList>
    </citation>
    <scope>NUCLEOTIDE SEQUENCE</scope>
    <source>
        <strain evidence="2">Expedition CK06-06</strain>
    </source>
</reference>
<evidence type="ECO:0000313" key="2">
    <source>
        <dbReference type="EMBL" id="GAH85494.1"/>
    </source>
</evidence>
<evidence type="ECO:0000256" key="1">
    <source>
        <dbReference type="SAM" id="Coils"/>
    </source>
</evidence>
<feature type="coiled-coil region" evidence="1">
    <location>
        <begin position="45"/>
        <end position="72"/>
    </location>
</feature>
<organism evidence="2">
    <name type="scientific">marine sediment metagenome</name>
    <dbReference type="NCBI Taxonomy" id="412755"/>
    <lineage>
        <taxon>unclassified sequences</taxon>
        <taxon>metagenomes</taxon>
        <taxon>ecological metagenomes</taxon>
    </lineage>
</organism>
<comment type="caution">
    <text evidence="2">The sequence shown here is derived from an EMBL/GenBank/DDBJ whole genome shotgun (WGS) entry which is preliminary data.</text>
</comment>
<protein>
    <submittedName>
        <fullName evidence="2">Uncharacterized protein</fullName>
    </submittedName>
</protein>
<name>X1K5I1_9ZZZZ</name>
<accession>X1K5I1</accession>
<sequence>MAETKKAPDYTNSAENLVNPPEVKKLLDMLHLKQETIDRLRTKIPVQLQNNIAEAEESIQRAKRQLMDAVEEYGSFQDIENNEYAVRYRRMSKSYNVEPFKQFYPKYVSAVVEETINVKALEGLIKGGLISEDNLKHPEVGVITETPQYAFFIR</sequence>
<gene>
    <name evidence="2" type="ORF">S03H2_57985</name>
</gene>